<feature type="transmembrane region" description="Helical" evidence="1">
    <location>
        <begin position="77"/>
        <end position="96"/>
    </location>
</feature>
<accession>C7M1F5</accession>
<sequence>MATFETGGEQPDVAARVATWVGEAVSLIRSRTVDPAAFVARVLVYGLLAAAVGVVVLILSIDAVVKLLDAYAFGNRVWITEFVVAALSLAGSAVAWRRMGRARRRLGA</sequence>
<dbReference type="EMBL" id="CP001631">
    <property type="protein sequence ID" value="ACU53004.1"/>
    <property type="molecule type" value="Genomic_DNA"/>
</dbReference>
<organism evidence="2 3">
    <name type="scientific">Acidimicrobium ferrooxidans (strain DSM 10331 / JCM 15462 / NBRC 103882 / ICP)</name>
    <dbReference type="NCBI Taxonomy" id="525909"/>
    <lineage>
        <taxon>Bacteria</taxon>
        <taxon>Bacillati</taxon>
        <taxon>Actinomycetota</taxon>
        <taxon>Acidimicrobiia</taxon>
        <taxon>Acidimicrobiales</taxon>
        <taxon>Acidimicrobiaceae</taxon>
        <taxon>Acidimicrobium</taxon>
    </lineage>
</organism>
<dbReference type="STRING" id="525909.Afer_0029"/>
<name>C7M1F5_ACIFD</name>
<protein>
    <recommendedName>
        <fullName evidence="4">Holin-X, holin superfamily III</fullName>
    </recommendedName>
</protein>
<dbReference type="RefSeq" id="WP_012784123.1">
    <property type="nucleotide sequence ID" value="NC_013124.1"/>
</dbReference>
<dbReference type="KEGG" id="afo:Afer_0029"/>
<keyword evidence="1" id="KW-1133">Transmembrane helix</keyword>
<keyword evidence="3" id="KW-1185">Reference proteome</keyword>
<dbReference type="HOGENOM" id="CLU_2191256_0_0_11"/>
<dbReference type="eggNOG" id="ENOG503255U">
    <property type="taxonomic scope" value="Bacteria"/>
</dbReference>
<evidence type="ECO:0000256" key="1">
    <source>
        <dbReference type="SAM" id="Phobius"/>
    </source>
</evidence>
<dbReference type="Proteomes" id="UP000000771">
    <property type="component" value="Chromosome"/>
</dbReference>
<evidence type="ECO:0000313" key="2">
    <source>
        <dbReference type="EMBL" id="ACU53004.1"/>
    </source>
</evidence>
<evidence type="ECO:0000313" key="3">
    <source>
        <dbReference type="Proteomes" id="UP000000771"/>
    </source>
</evidence>
<reference evidence="2 3" key="1">
    <citation type="journal article" date="2009" name="Stand. Genomic Sci.">
        <title>Complete genome sequence of Acidimicrobium ferrooxidans type strain (ICP).</title>
        <authorList>
            <person name="Clum A."/>
            <person name="Nolan M."/>
            <person name="Lang E."/>
            <person name="Glavina Del Rio T."/>
            <person name="Tice H."/>
            <person name="Copeland A."/>
            <person name="Cheng J.F."/>
            <person name="Lucas S."/>
            <person name="Chen F."/>
            <person name="Bruce D."/>
            <person name="Goodwin L."/>
            <person name="Pitluck S."/>
            <person name="Ivanova N."/>
            <person name="Mavrommatis K."/>
            <person name="Mikhailova N."/>
            <person name="Pati A."/>
            <person name="Chen A."/>
            <person name="Palaniappan K."/>
            <person name="Goker M."/>
            <person name="Spring S."/>
            <person name="Land M."/>
            <person name="Hauser L."/>
            <person name="Chang Y.J."/>
            <person name="Jeffries C.C."/>
            <person name="Chain P."/>
            <person name="Bristow J."/>
            <person name="Eisen J.A."/>
            <person name="Markowitz V."/>
            <person name="Hugenholtz P."/>
            <person name="Kyrpides N.C."/>
            <person name="Klenk H.P."/>
            <person name="Lapidus A."/>
        </authorList>
    </citation>
    <scope>NUCLEOTIDE SEQUENCE [LARGE SCALE GENOMIC DNA]</scope>
    <source>
        <strain evidence="3">DSM 10331 / JCM 15462 / NBRC 103882 / ICP</strain>
    </source>
</reference>
<dbReference type="AlphaFoldDB" id="C7M1F5"/>
<keyword evidence="1" id="KW-0812">Transmembrane</keyword>
<proteinExistence type="predicted"/>
<evidence type="ECO:0008006" key="4">
    <source>
        <dbReference type="Google" id="ProtNLM"/>
    </source>
</evidence>
<gene>
    <name evidence="2" type="ordered locus">Afer_0029</name>
</gene>
<keyword evidence="1" id="KW-0472">Membrane</keyword>
<feature type="transmembrane region" description="Helical" evidence="1">
    <location>
        <begin position="38"/>
        <end position="65"/>
    </location>
</feature>